<accession>A0A7Y6B6F3</accession>
<evidence type="ECO:0000256" key="5">
    <source>
        <dbReference type="SAM" id="SignalP"/>
    </source>
</evidence>
<dbReference type="PANTHER" id="PTHR34001:SF3">
    <property type="entry name" value="BLL7405 PROTEIN"/>
    <property type="match status" value="1"/>
</dbReference>
<feature type="chain" id="PRO_5031165672" evidence="5">
    <location>
        <begin position="22"/>
        <end position="198"/>
    </location>
</feature>
<protein>
    <submittedName>
        <fullName evidence="7">Porin family protein</fullName>
    </submittedName>
</protein>
<evidence type="ECO:0000313" key="8">
    <source>
        <dbReference type="Proteomes" id="UP000536441"/>
    </source>
</evidence>
<keyword evidence="8" id="KW-1185">Reference proteome</keyword>
<dbReference type="AlphaFoldDB" id="A0A7Y6B6F3"/>
<keyword evidence="3" id="KW-0472">Membrane</keyword>
<evidence type="ECO:0000313" key="7">
    <source>
        <dbReference type="EMBL" id="NUU47880.1"/>
    </source>
</evidence>
<dbReference type="EMBL" id="JABMCH010000066">
    <property type="protein sequence ID" value="NUU47880.1"/>
    <property type="molecule type" value="Genomic_DNA"/>
</dbReference>
<evidence type="ECO:0000256" key="4">
    <source>
        <dbReference type="ARBA" id="ARBA00038306"/>
    </source>
</evidence>
<dbReference type="RefSeq" id="WP_175312476.1">
    <property type="nucleotide sequence ID" value="NZ_CBCRYR010000002.1"/>
</dbReference>
<comment type="subcellular location">
    <subcellularLocation>
        <location evidence="1">Membrane</location>
    </subcellularLocation>
</comment>
<dbReference type="Proteomes" id="UP000536441">
    <property type="component" value="Unassembled WGS sequence"/>
</dbReference>
<dbReference type="GO" id="GO:0019867">
    <property type="term" value="C:outer membrane"/>
    <property type="evidence" value="ECO:0007669"/>
    <property type="project" value="InterPro"/>
</dbReference>
<sequence length="198" mass="20722">MIKLFPLALAAAMIAPVAALAQDGESSFTGPYAGVSIAATEAQLRNAPGVGARNDADRGGVAVRGFAGYNLGLTDKVIVGGEVGIASGGHTVAANNAGNRYAIQPRVSLDAVARVGFKPTERSMVFGKAGWAFQRISTDVTTAGALVRDRSSEHGVLFGGGVEYALTDHIGLRGEFDRVSFNDRYKRNRAMAGISYRF</sequence>
<comment type="similarity">
    <text evidence="4">Belongs to the Omp25/RopB family.</text>
</comment>
<reference evidence="7 8" key="1">
    <citation type="submission" date="2020-05" db="EMBL/GenBank/DDBJ databases">
        <title>Genome Sequencing of Type Strains.</title>
        <authorList>
            <person name="Lemaire J.F."/>
            <person name="Inderbitzin P."/>
            <person name="Gregorio O.A."/>
            <person name="Collins S.B."/>
            <person name="Wespe N."/>
            <person name="Knight-Connoni V."/>
        </authorList>
    </citation>
    <scope>NUCLEOTIDE SEQUENCE [LARGE SCALE GENOMIC DNA]</scope>
    <source>
        <strain evidence="7 8">DSM 100049</strain>
    </source>
</reference>
<gene>
    <name evidence="7" type="ORF">HP438_12970</name>
</gene>
<dbReference type="InterPro" id="IPR011250">
    <property type="entry name" value="OMP/PagP_B-barrel"/>
</dbReference>
<evidence type="ECO:0000256" key="2">
    <source>
        <dbReference type="ARBA" id="ARBA00022729"/>
    </source>
</evidence>
<proteinExistence type="inferred from homology"/>
<organism evidence="7 8">
    <name type="scientific">Sphingomonas zeae</name>
    <dbReference type="NCBI Taxonomy" id="1646122"/>
    <lineage>
        <taxon>Bacteria</taxon>
        <taxon>Pseudomonadati</taxon>
        <taxon>Pseudomonadota</taxon>
        <taxon>Alphaproteobacteria</taxon>
        <taxon>Sphingomonadales</taxon>
        <taxon>Sphingomonadaceae</taxon>
        <taxon>Sphingomonas</taxon>
    </lineage>
</organism>
<dbReference type="Gene3D" id="2.40.160.20">
    <property type="match status" value="1"/>
</dbReference>
<name>A0A7Y6B6F3_9SPHN</name>
<comment type="caution">
    <text evidence="7">The sequence shown here is derived from an EMBL/GenBank/DDBJ whole genome shotgun (WGS) entry which is preliminary data.</text>
</comment>
<evidence type="ECO:0000256" key="3">
    <source>
        <dbReference type="ARBA" id="ARBA00023136"/>
    </source>
</evidence>
<dbReference type="Pfam" id="PF13505">
    <property type="entry name" value="OMP_b-brl"/>
    <property type="match status" value="1"/>
</dbReference>
<dbReference type="NCBIfam" id="TIGR01414">
    <property type="entry name" value="autotrans_barl"/>
    <property type="match status" value="1"/>
</dbReference>
<feature type="domain" description="Outer membrane protein beta-barrel" evidence="6">
    <location>
        <begin position="8"/>
        <end position="198"/>
    </location>
</feature>
<feature type="signal peptide" evidence="5">
    <location>
        <begin position="1"/>
        <end position="21"/>
    </location>
</feature>
<evidence type="ECO:0000259" key="6">
    <source>
        <dbReference type="Pfam" id="PF13505"/>
    </source>
</evidence>
<keyword evidence="2 5" id="KW-0732">Signal</keyword>
<evidence type="ECO:0000256" key="1">
    <source>
        <dbReference type="ARBA" id="ARBA00004370"/>
    </source>
</evidence>
<dbReference type="PANTHER" id="PTHR34001">
    <property type="entry name" value="BLL7405 PROTEIN"/>
    <property type="match status" value="1"/>
</dbReference>
<dbReference type="InterPro" id="IPR027385">
    <property type="entry name" value="Beta-barrel_OMP"/>
</dbReference>
<dbReference type="SUPFAM" id="SSF56925">
    <property type="entry name" value="OMPA-like"/>
    <property type="match status" value="1"/>
</dbReference>
<dbReference type="InterPro" id="IPR051692">
    <property type="entry name" value="OMP-like"/>
</dbReference>
<dbReference type="InterPro" id="IPR006315">
    <property type="entry name" value="OM_autotransptr_brl_dom"/>
</dbReference>